<dbReference type="GO" id="GO:0006210">
    <property type="term" value="P:thymine catabolic process"/>
    <property type="evidence" value="ECO:0007669"/>
    <property type="project" value="TreeGrafter"/>
</dbReference>
<keyword evidence="6" id="KW-1185">Reference proteome</keyword>
<dbReference type="SUPFAM" id="SSF53720">
    <property type="entry name" value="ALDH-like"/>
    <property type="match status" value="1"/>
</dbReference>
<keyword evidence="3" id="KW-0520">NAD</keyword>
<dbReference type="EC" id="1.2.1.27" evidence="1"/>
<dbReference type="eggNOG" id="COG1012">
    <property type="taxonomic scope" value="Bacteria"/>
</dbReference>
<dbReference type="InterPro" id="IPR016163">
    <property type="entry name" value="Ald_DH_C"/>
</dbReference>
<evidence type="ECO:0000256" key="1">
    <source>
        <dbReference type="ARBA" id="ARBA00013048"/>
    </source>
</evidence>
<name>A0A073B8Y2_9PSEU</name>
<accession>A0A073B8Y2</accession>
<dbReference type="EMBL" id="JNVU01000029">
    <property type="protein sequence ID" value="KEI44179.1"/>
    <property type="molecule type" value="Genomic_DNA"/>
</dbReference>
<dbReference type="RefSeq" id="WP_029720098.1">
    <property type="nucleotide sequence ID" value="NZ_JAJUIW010000025.1"/>
</dbReference>
<protein>
    <recommendedName>
        <fullName evidence="1">methylmalonate-semialdehyde dehydrogenase (CoA acylating)</fullName>
        <ecNumber evidence="1">1.2.1.27</ecNumber>
    </recommendedName>
</protein>
<dbReference type="InterPro" id="IPR010061">
    <property type="entry name" value="MeMal-semiAld_DH"/>
</dbReference>
<dbReference type="Gene3D" id="3.40.309.10">
    <property type="entry name" value="Aldehyde Dehydrogenase, Chain A, domain 2"/>
    <property type="match status" value="1"/>
</dbReference>
<dbReference type="Pfam" id="PF00171">
    <property type="entry name" value="Aldedh"/>
    <property type="match status" value="1"/>
</dbReference>
<organism evidence="5 6">
    <name type="scientific">Saccharopolyspora rectivirgula</name>
    <dbReference type="NCBI Taxonomy" id="28042"/>
    <lineage>
        <taxon>Bacteria</taxon>
        <taxon>Bacillati</taxon>
        <taxon>Actinomycetota</taxon>
        <taxon>Actinomycetes</taxon>
        <taxon>Pseudonocardiales</taxon>
        <taxon>Pseudonocardiaceae</taxon>
        <taxon>Saccharopolyspora</taxon>
    </lineage>
</organism>
<dbReference type="InterPro" id="IPR016162">
    <property type="entry name" value="Ald_DH_N"/>
</dbReference>
<dbReference type="InterPro" id="IPR016160">
    <property type="entry name" value="Ald_DH_CS_CYS"/>
</dbReference>
<dbReference type="OrthoDB" id="6882680at2"/>
<dbReference type="Gene3D" id="3.40.605.10">
    <property type="entry name" value="Aldehyde Dehydrogenase, Chain A, domain 1"/>
    <property type="match status" value="1"/>
</dbReference>
<dbReference type="InterPro" id="IPR016161">
    <property type="entry name" value="Ald_DH/histidinol_DH"/>
</dbReference>
<feature type="domain" description="Aldehyde dehydrogenase" evidence="4">
    <location>
        <begin position="22"/>
        <end position="479"/>
    </location>
</feature>
<evidence type="ECO:0000259" key="4">
    <source>
        <dbReference type="Pfam" id="PF00171"/>
    </source>
</evidence>
<dbReference type="NCBIfam" id="TIGR01722">
    <property type="entry name" value="MMSDH"/>
    <property type="match status" value="1"/>
</dbReference>
<dbReference type="InterPro" id="IPR015590">
    <property type="entry name" value="Aldehyde_DH_dom"/>
</dbReference>
<keyword evidence="2" id="KW-0560">Oxidoreductase</keyword>
<gene>
    <name evidence="5" type="ORF">GU90_11955</name>
</gene>
<dbReference type="GO" id="GO:0006574">
    <property type="term" value="P:L-valine catabolic process"/>
    <property type="evidence" value="ECO:0007669"/>
    <property type="project" value="TreeGrafter"/>
</dbReference>
<dbReference type="PROSITE" id="PS00070">
    <property type="entry name" value="ALDEHYDE_DEHYDR_CYS"/>
    <property type="match status" value="1"/>
</dbReference>
<reference evidence="5 6" key="1">
    <citation type="submission" date="2014-06" db="EMBL/GenBank/DDBJ databases">
        <title>Saccharopolyspora rectivirgula DSM-43113 Genome sequencing.</title>
        <authorList>
            <person name="Barrera C."/>
            <person name="Millon L."/>
            <person name="Rognon B."/>
            <person name="Zaugg C."/>
            <person name="Monod M."/>
        </authorList>
    </citation>
    <scope>NUCLEOTIDE SEQUENCE [LARGE SCALE GENOMIC DNA]</scope>
    <source>
        <strain evidence="5 6">DSM 43113</strain>
    </source>
</reference>
<dbReference type="STRING" id="28042.GU90_11955"/>
<dbReference type="FunFam" id="3.40.309.10:FF:000002">
    <property type="entry name" value="Methylmalonate-semialdehyde dehydrogenase (Acylating)"/>
    <property type="match status" value="1"/>
</dbReference>
<comment type="caution">
    <text evidence="5">The sequence shown here is derived from an EMBL/GenBank/DDBJ whole genome shotgun (WGS) entry which is preliminary data.</text>
</comment>
<evidence type="ECO:0000256" key="2">
    <source>
        <dbReference type="ARBA" id="ARBA00023002"/>
    </source>
</evidence>
<dbReference type="PANTHER" id="PTHR43866">
    <property type="entry name" value="MALONATE-SEMIALDEHYDE DEHYDROGENASE"/>
    <property type="match status" value="1"/>
</dbReference>
<evidence type="ECO:0000256" key="3">
    <source>
        <dbReference type="ARBA" id="ARBA00023027"/>
    </source>
</evidence>
<dbReference type="AlphaFoldDB" id="A0A073B8Y2"/>
<dbReference type="CDD" id="cd07085">
    <property type="entry name" value="ALDH_F6_MMSDH"/>
    <property type="match status" value="1"/>
</dbReference>
<sequence>MTNELEHFIGGKRVAGTSGSFGDVFDPNTGQVQARVPLASAEEVAAAVANAAEAQPAWAAQNPQKRARVLMRFLQLVNEEKDELARLLSSEHGKTVADAKGDIQRGLEVVEFAVGVPHLLKGEYSESVGTGIDVYSMRQPLGVVAGITPFNFPAMIPLWKAAPAIACGNAFVLKPSERDPSVPLRLAELFIEAGLPPGVFNVVNGDKTAVDAILTDSRVEAVGFVGSSDIAEYIYATAAAHGKRVQCFGGAKNHLIVMPDADMDQAADALVGAGYGSAGERCMAISVGVPVGEQTAEALREKLVERIGKLKVGTSFDESADFGPLVTAQAKQRVRDLIETGVAEGAELVVDGRDFQLAGHENGFFLGPSLFDRVTPQMRIYQEEIFGPVLSIVRAADYEEALRLPSEHQYGNGVAIFTRDGDAARDFVSRVNTGMVGVNVPIPVPIAYHTFGGWKRSGFGDLNQHGPDSIRFYTKTKTVTSRWPSGLKEGASFTIPTMH</sequence>
<evidence type="ECO:0000313" key="5">
    <source>
        <dbReference type="EMBL" id="KEI44179.1"/>
    </source>
</evidence>
<dbReference type="FunFam" id="3.40.605.10:FF:000003">
    <property type="entry name" value="Methylmalonate-semialdehyde dehydrogenase [acylating]"/>
    <property type="match status" value="1"/>
</dbReference>
<dbReference type="Proteomes" id="UP000031419">
    <property type="component" value="Unassembled WGS sequence"/>
</dbReference>
<proteinExistence type="predicted"/>
<dbReference type="PANTHER" id="PTHR43866:SF4">
    <property type="entry name" value="MALONATE-SEMIALDEHYDE DEHYDROGENASE"/>
    <property type="match status" value="1"/>
</dbReference>
<evidence type="ECO:0000313" key="6">
    <source>
        <dbReference type="Proteomes" id="UP000031419"/>
    </source>
</evidence>
<dbReference type="GO" id="GO:0004491">
    <property type="term" value="F:methylmalonate-semialdehyde dehydrogenase (acylating, NAD) activity"/>
    <property type="evidence" value="ECO:0007669"/>
    <property type="project" value="UniProtKB-EC"/>
</dbReference>